<comment type="caution">
    <text evidence="2">The sequence shown here is derived from an EMBL/GenBank/DDBJ whole genome shotgun (WGS) entry which is preliminary data.</text>
</comment>
<dbReference type="PATRIC" id="fig|45074.5.peg.2034"/>
<feature type="region of interest" description="Disordered" evidence="1">
    <location>
        <begin position="680"/>
        <end position="724"/>
    </location>
</feature>
<feature type="compositionally biased region" description="Basic and acidic residues" evidence="1">
    <location>
        <begin position="699"/>
        <end position="724"/>
    </location>
</feature>
<name>A0A0W0YVS1_9GAMM</name>
<evidence type="ECO:0000256" key="1">
    <source>
        <dbReference type="SAM" id="MobiDB-lite"/>
    </source>
</evidence>
<dbReference type="RefSeq" id="WP_058514183.1">
    <property type="nucleotide sequence ID" value="NZ_CAAAIH010000056.1"/>
</dbReference>
<dbReference type="Proteomes" id="UP000054703">
    <property type="component" value="Unassembled WGS sequence"/>
</dbReference>
<proteinExistence type="predicted"/>
<gene>
    <name evidence="2" type="primary">sdhB_2</name>
    <name evidence="2" type="ORF">Lsan_1906</name>
</gene>
<keyword evidence="3" id="KW-1185">Reference proteome</keyword>
<protein>
    <submittedName>
        <fullName evidence="2">SdhB protein, substrate of the Dot/Icm system</fullName>
    </submittedName>
</protein>
<dbReference type="STRING" id="45074.Lsan_1906"/>
<feature type="compositionally biased region" description="Polar residues" evidence="1">
    <location>
        <begin position="686"/>
        <end position="696"/>
    </location>
</feature>
<accession>A0A0W0YVS1</accession>
<dbReference type="EMBL" id="LNYU01000044">
    <property type="protein sequence ID" value="KTD61008.1"/>
    <property type="molecule type" value="Genomic_DNA"/>
</dbReference>
<sequence>MPNGDNLDEIPLSQQINKARKLLLQALKDQLDDLVVTRLIEQEKGVPFVNFGDDPPQVVTIKKVINCLYHAEEGFKHYESINKNSVLGNALGAKNYIQALIQIYKSIGMLDDASPEIRRVIADNYYLLEPIYTQSYKIIKESGWVSEFIEMDITDKASKVIMQGMDLLGPDVNQWNNEHPLISAFTKISKLVELVSSLQDKEMAEQDREKAIELIRSMLNDLDKNPFINKLNLTDLENSKAIQDLFSWFKNIEEDGFNFTKNSLKNYISWANHYLPSLILFADQLEQQNYLKSGILSAELCSQVEHLSKQANQLLSEPSTFGINERVISIESLRALREKQFNSIQVKSVQSLVAIEKQQAAATEFYRILQIYKGESLEVIPESDRVLLRKLYPKIQMALAHTNLSLENQLAAALNKVGPEKYEPKSKAWWKKAVGYVANYIISAEVDKVLGTEKAIAQFMSRQIASEEFKVMIAEKSRDKLISKKVEEEQPSLEKKVSQRIFLIKDELMRQPTPTEVIPQEIVPVKPQNLVNLRGTLTAIQEMKLSGTVKETRTSLDTLIHRHLKEYQSFFTELPYRINEHDPDLVKQIKKVEMSLSALENALKDFEGLDLSYGVMIRLTYFIAIGSAASQLKSSIEALSPNTQKTLAPILQQLLAYSRSFSAMSSMDSDLTSLEQLKKGGEIPTLSEQPKVTTAQKIGEPKQSPKDSEKVVTETEERPKKEKSQDILNYANKIAEARMVLLQRLKTTLSAPLTSHLNPQTSGEPFINIENDPPQIAAIKKLINSMYHAENALKTWDGIDTSTQLGKIAAAHQGVAALSQVYKSIALITETSSEVQNLVRENDDLIKPVFLEANKLIKQYGWASQFNAFDVTKKIGSIVGQWTNSVQTEKKHTSSIIQLVTELPTLMNNLSSLMDPDVEKSVDRLRISDKSISNINGLYSLVIEENVSFSNIFKGLNSIVGIIDLTKKIQKEGINLQETTIQFYQEWMQDRYPNLMIMLDKIEARYYLTPGLLSKPIALELNKINDKINEIIEAKQNSKLKPIPLSFDMGKIRKKELVTMQTEHILGLFQIETQQQAAIDFFGILKKHMGKAISDIPAEELAQLRLAFVNIQSTMASTNLDLTNEFTVLLNLLETSKLGKKEPEITIDSLIKLEPLVDAYLKKFRKSYELKIDVINNALEHVKSQSFDLQSDTSEDINILRLRKQFIEDEGKKPIVGPGELKEVSASSLDSVRGNVAYIQELNISSKVADLREDFSAITKEYFSAQLQEYLKKAPNEQVHVIHENDPLMVRQIKAVENGLYSLEMAFHHFEQMKKSDSLVSQVKALLEIVDNARQLKVAMESMTPELIERYGPLVSAAVDFGKKIQSFDYNKEDWADLKLVLWNAHDTLLKRNTPRKEYIQKAFRDAGVPEDIVHVDPNEAAGKKAAKLGIKYAHLASPELERARAYLNSRYKKVFGEQPEVVRAYTREELADKELMQNEVIRMKEILDNYYGLNIPTGRALLGLLKQVQRVGAQTAEIASMINVLVKDDFPQIKEDSYKELIVKLSQEEDFLCLKPGTLINPAMAALNQLFLSVALELDMPFNKKLALIDEERYINIILNATQNEIKELDKKLSIDPSNPEILLNISVRKDKVAFLKQQAELLKDNDAEKTKSALLDTQFEIILRDHLFKTTIKEPIIQEYEKLVREHYAKNKAQFLSVEECPDAVVKSLEQFQKDKIADYLLVYEAYDRLHKFSLKLPEKNKDLKDYIGRVNQILINKDIPIEKRALTAKSLPNDANFIKKLRSADHGTSFLKKFKQFLVIITSSVVEAIKTGGNVVSIYRQKRMEQSIKNIEKTIRFKEALVTRTTLTENILLGEIKEFARDHFQSLITKENQIQIKTAFEDYYHTNNKELSTKTKDLLLSLNIPKEKVQEFEGYLSNKYGPQYSQDSPFHKLVHDKLSLSPDESDFSNHCHATKLDEFTGLYQLINQDITEQSRTRLGFFKPQLKTEDATANEVSLQQEILAKNSDSLRNK</sequence>
<reference evidence="2 3" key="1">
    <citation type="submission" date="2015-11" db="EMBL/GenBank/DDBJ databases">
        <title>Genomic analysis of 38 Legionella species identifies large and diverse effector repertoires.</title>
        <authorList>
            <person name="Burstein D."/>
            <person name="Amaro F."/>
            <person name="Zusman T."/>
            <person name="Lifshitz Z."/>
            <person name="Cohen O."/>
            <person name="Gilbert J.A."/>
            <person name="Pupko T."/>
            <person name="Shuman H.A."/>
            <person name="Segal G."/>
        </authorList>
    </citation>
    <scope>NUCLEOTIDE SEQUENCE [LARGE SCALE GENOMIC DNA]</scope>
    <source>
        <strain evidence="2 3">SC-63-C7</strain>
    </source>
</reference>
<evidence type="ECO:0000313" key="3">
    <source>
        <dbReference type="Proteomes" id="UP000054703"/>
    </source>
</evidence>
<evidence type="ECO:0000313" key="2">
    <source>
        <dbReference type="EMBL" id="KTD61008.1"/>
    </source>
</evidence>
<organism evidence="2 3">
    <name type="scientific">Legionella santicrucis</name>
    <dbReference type="NCBI Taxonomy" id="45074"/>
    <lineage>
        <taxon>Bacteria</taxon>
        <taxon>Pseudomonadati</taxon>
        <taxon>Pseudomonadota</taxon>
        <taxon>Gammaproteobacteria</taxon>
        <taxon>Legionellales</taxon>
        <taxon>Legionellaceae</taxon>
        <taxon>Legionella</taxon>
    </lineage>
</organism>
<dbReference type="OrthoDB" id="5631823at2"/>